<organism evidence="1 2">
    <name type="scientific">Halobaculum litoreum</name>
    <dbReference type="NCBI Taxonomy" id="3031998"/>
    <lineage>
        <taxon>Archaea</taxon>
        <taxon>Methanobacteriati</taxon>
        <taxon>Methanobacteriota</taxon>
        <taxon>Stenosarchaea group</taxon>
        <taxon>Halobacteria</taxon>
        <taxon>Halobacteriales</taxon>
        <taxon>Haloferacaceae</taxon>
        <taxon>Halobaculum</taxon>
    </lineage>
</organism>
<proteinExistence type="predicted"/>
<evidence type="ECO:0000313" key="1">
    <source>
        <dbReference type="EMBL" id="MFC7136130.1"/>
    </source>
</evidence>
<dbReference type="SUPFAM" id="SSF53649">
    <property type="entry name" value="Alkaline phosphatase-like"/>
    <property type="match status" value="1"/>
</dbReference>
<dbReference type="AlphaFoldDB" id="A0ABD5XR63"/>
<reference evidence="1 2" key="1">
    <citation type="journal article" date="2019" name="Int. J. Syst. Evol. Microbiol.">
        <title>The Global Catalogue of Microorganisms (GCM) 10K type strain sequencing project: providing services to taxonomists for standard genome sequencing and annotation.</title>
        <authorList>
            <consortium name="The Broad Institute Genomics Platform"/>
            <consortium name="The Broad Institute Genome Sequencing Center for Infectious Disease"/>
            <person name="Wu L."/>
            <person name="Ma J."/>
        </authorList>
    </citation>
    <scope>NUCLEOTIDE SEQUENCE [LARGE SCALE GENOMIC DNA]</scope>
    <source>
        <strain evidence="1 2">DT92</strain>
    </source>
</reference>
<sequence length="233" mass="25332">MALPRRPPPRGRGRRYRDHRRRLYRAAAARVDDRLAVLRERLPDDVALVVTGDHGEAMWERATLDRRTFRDSRPAYGIDHGGTPFEAIARVPLAVEGVDVRAGGTPSLVDVAPTLLDALGQPEALATTGASLSRGVPADRVPIVEAARYGHEKKAAYRDGWKLIVSRGDDAAVGFRLPETPGAAATEAASPPTWRRPCTTRCPRGPTGASPSAGCRGWPSNDWRTSAMCEVRR</sequence>
<dbReference type="InterPro" id="IPR017850">
    <property type="entry name" value="Alkaline_phosphatase_core_sf"/>
</dbReference>
<protein>
    <recommendedName>
        <fullName evidence="3">Sulfatase N-terminal domain-containing protein</fullName>
    </recommendedName>
</protein>
<dbReference type="Proteomes" id="UP001596368">
    <property type="component" value="Unassembled WGS sequence"/>
</dbReference>
<gene>
    <name evidence="1" type="ORF">ACFQRB_05355</name>
</gene>
<comment type="caution">
    <text evidence="1">The sequence shown here is derived from an EMBL/GenBank/DDBJ whole genome shotgun (WGS) entry which is preliminary data.</text>
</comment>
<dbReference type="Gene3D" id="3.40.720.10">
    <property type="entry name" value="Alkaline Phosphatase, subunit A"/>
    <property type="match status" value="1"/>
</dbReference>
<keyword evidence="2" id="KW-1185">Reference proteome</keyword>
<evidence type="ECO:0000313" key="2">
    <source>
        <dbReference type="Proteomes" id="UP001596368"/>
    </source>
</evidence>
<name>A0ABD5XR63_9EURY</name>
<evidence type="ECO:0008006" key="3">
    <source>
        <dbReference type="Google" id="ProtNLM"/>
    </source>
</evidence>
<dbReference type="EMBL" id="JBHSZG010000001">
    <property type="protein sequence ID" value="MFC7136130.1"/>
    <property type="molecule type" value="Genomic_DNA"/>
</dbReference>
<accession>A0ABD5XR63</accession>